<proteinExistence type="predicted"/>
<evidence type="ECO:0000313" key="1">
    <source>
        <dbReference type="EMBL" id="KIM83905.1"/>
    </source>
</evidence>
<dbReference type="Proteomes" id="UP000054166">
    <property type="component" value="Unassembled WGS sequence"/>
</dbReference>
<dbReference type="OrthoDB" id="21617at2759"/>
<dbReference type="HOGENOM" id="CLU_136297_0_0_1"/>
<name>A0A0C3FHM7_PILCF</name>
<dbReference type="EMBL" id="KN832989">
    <property type="protein sequence ID" value="KIM83905.1"/>
    <property type="molecule type" value="Genomic_DNA"/>
</dbReference>
<sequence>MQVKQEQAALERQLFQERCAIQAKHEEKVKLSQAKAKIVGAGLSKHEADMILAAYQKEMERFDTDRALVAWDGLVAKQQAALENMGVPTMFVTDTLTDRERQQRIVQVLEGIAGSGELS</sequence>
<reference evidence="1 2" key="1">
    <citation type="submission" date="2014-04" db="EMBL/GenBank/DDBJ databases">
        <authorList>
            <consortium name="DOE Joint Genome Institute"/>
            <person name="Kuo A."/>
            <person name="Tarkka M."/>
            <person name="Buscot F."/>
            <person name="Kohler A."/>
            <person name="Nagy L.G."/>
            <person name="Floudas D."/>
            <person name="Copeland A."/>
            <person name="Barry K.W."/>
            <person name="Cichocki N."/>
            <person name="Veneault-Fourrey C."/>
            <person name="LaButti K."/>
            <person name="Lindquist E.A."/>
            <person name="Lipzen A."/>
            <person name="Lundell T."/>
            <person name="Morin E."/>
            <person name="Murat C."/>
            <person name="Sun H."/>
            <person name="Tunlid A."/>
            <person name="Henrissat B."/>
            <person name="Grigoriev I.V."/>
            <person name="Hibbett D.S."/>
            <person name="Martin F."/>
            <person name="Nordberg H.P."/>
            <person name="Cantor M.N."/>
            <person name="Hua S.X."/>
        </authorList>
    </citation>
    <scope>NUCLEOTIDE SEQUENCE [LARGE SCALE GENOMIC DNA]</scope>
    <source>
        <strain evidence="1 2">F 1598</strain>
    </source>
</reference>
<reference evidence="2" key="2">
    <citation type="submission" date="2015-01" db="EMBL/GenBank/DDBJ databases">
        <title>Evolutionary Origins and Diversification of the Mycorrhizal Mutualists.</title>
        <authorList>
            <consortium name="DOE Joint Genome Institute"/>
            <consortium name="Mycorrhizal Genomics Consortium"/>
            <person name="Kohler A."/>
            <person name="Kuo A."/>
            <person name="Nagy L.G."/>
            <person name="Floudas D."/>
            <person name="Copeland A."/>
            <person name="Barry K.W."/>
            <person name="Cichocki N."/>
            <person name="Veneault-Fourrey C."/>
            <person name="LaButti K."/>
            <person name="Lindquist E.A."/>
            <person name="Lipzen A."/>
            <person name="Lundell T."/>
            <person name="Morin E."/>
            <person name="Murat C."/>
            <person name="Riley R."/>
            <person name="Ohm R."/>
            <person name="Sun H."/>
            <person name="Tunlid A."/>
            <person name="Henrissat B."/>
            <person name="Grigoriev I.V."/>
            <person name="Hibbett D.S."/>
            <person name="Martin F."/>
        </authorList>
    </citation>
    <scope>NUCLEOTIDE SEQUENCE [LARGE SCALE GENOMIC DNA]</scope>
    <source>
        <strain evidence="2">F 1598</strain>
    </source>
</reference>
<protein>
    <submittedName>
        <fullName evidence="1">Uncharacterized protein</fullName>
    </submittedName>
</protein>
<organism evidence="1 2">
    <name type="scientific">Piloderma croceum (strain F 1598)</name>
    <dbReference type="NCBI Taxonomy" id="765440"/>
    <lineage>
        <taxon>Eukaryota</taxon>
        <taxon>Fungi</taxon>
        <taxon>Dikarya</taxon>
        <taxon>Basidiomycota</taxon>
        <taxon>Agaricomycotina</taxon>
        <taxon>Agaricomycetes</taxon>
        <taxon>Agaricomycetidae</taxon>
        <taxon>Atheliales</taxon>
        <taxon>Atheliaceae</taxon>
        <taxon>Piloderma</taxon>
    </lineage>
</organism>
<gene>
    <name evidence="1" type="ORF">PILCRDRAFT_68770</name>
</gene>
<keyword evidence="2" id="KW-1185">Reference proteome</keyword>
<dbReference type="STRING" id="765440.A0A0C3FHM7"/>
<dbReference type="AlphaFoldDB" id="A0A0C3FHM7"/>
<dbReference type="InParanoid" id="A0A0C3FHM7"/>
<evidence type="ECO:0000313" key="2">
    <source>
        <dbReference type="Proteomes" id="UP000054166"/>
    </source>
</evidence>
<accession>A0A0C3FHM7</accession>